<evidence type="ECO:0000313" key="7">
    <source>
        <dbReference type="Proteomes" id="UP000472265"/>
    </source>
</evidence>
<gene>
    <name evidence="6" type="primary">gpa33b</name>
</gene>
<evidence type="ECO:0000256" key="4">
    <source>
        <dbReference type="SAM" id="SignalP"/>
    </source>
</evidence>
<dbReference type="InterPro" id="IPR036179">
    <property type="entry name" value="Ig-like_dom_sf"/>
</dbReference>
<keyword evidence="3" id="KW-1133">Transmembrane helix</keyword>
<keyword evidence="7" id="KW-1185">Reference proteome</keyword>
<dbReference type="SUPFAM" id="SSF48726">
    <property type="entry name" value="Immunoglobulin"/>
    <property type="match status" value="2"/>
</dbReference>
<dbReference type="AlphaFoldDB" id="A0A671XZD0"/>
<dbReference type="InterPro" id="IPR013151">
    <property type="entry name" value="Immunoglobulin_dom"/>
</dbReference>
<sequence>MATKKLLGWRKLFLILTVLPCCRSLQVSIPQQEYEVARGEDIAMTCSFTPARPISDIMVLTWEAYTDEKMKAVATYYLNKVIDIAPAYEGRATLEVDLDRKVSTLRLTKVTIQDSRRFQCSVMIPGDDEGTTSATTSLLVLVPPSPPICKIQGTAEYFHDITLTCKSEEGSPTPVTEWKSYSVENIPRTFPPKTTEKDGALSLFNISRETSGFFICTSTNQIGSASCNLTLSVIPSSMNIGSTAAILGGILAGVVALGVIIFCCCCRKGKKDENPEGSPEEVSYIRDVPETGEPYKDDKSNNKTKELTEYFDQDIVPQNNYNVGKAGHIDDDQNSYISGKDRHDGKGSDIDSQRYQGDQRDHYQGSRDRLDDQRDRSSGSRDRLNDRDHYRGSRDRLDDRDRYRGSRDRLDDRDRYGGSRDRLDDRDRYGGSRDRLDDRDHYSGSRDRLDDQRDRARGSRDRLDEQRVRYGGSRDRLDDHGDSYRSSRDRLDYADDRYRD</sequence>
<feature type="compositionally biased region" description="Basic and acidic residues" evidence="2">
    <location>
        <begin position="339"/>
        <end position="500"/>
    </location>
</feature>
<evidence type="ECO:0000313" key="6">
    <source>
        <dbReference type="Ensembl" id="ENSSAUP00010054256.1"/>
    </source>
</evidence>
<feature type="region of interest" description="Disordered" evidence="2">
    <location>
        <begin position="270"/>
        <end position="500"/>
    </location>
</feature>
<dbReference type="GO" id="GO:0005886">
    <property type="term" value="C:plasma membrane"/>
    <property type="evidence" value="ECO:0007669"/>
    <property type="project" value="InterPro"/>
</dbReference>
<dbReference type="SMART" id="SM00409">
    <property type="entry name" value="IG"/>
    <property type="match status" value="2"/>
</dbReference>
<dbReference type="Proteomes" id="UP000472265">
    <property type="component" value="Chromosome 9"/>
</dbReference>
<proteinExistence type="predicted"/>
<keyword evidence="4" id="KW-0732">Signal</keyword>
<evidence type="ECO:0000256" key="1">
    <source>
        <dbReference type="ARBA" id="ARBA00023319"/>
    </source>
</evidence>
<feature type="domain" description="Ig-like" evidence="5">
    <location>
        <begin position="20"/>
        <end position="137"/>
    </location>
</feature>
<feature type="signal peptide" evidence="4">
    <location>
        <begin position="1"/>
        <end position="24"/>
    </location>
</feature>
<dbReference type="PANTHER" id="PTHR44969:SF1">
    <property type="entry name" value="CELL SURFACE A33 ANTIGEN"/>
    <property type="match status" value="1"/>
</dbReference>
<dbReference type="PANTHER" id="PTHR44969">
    <property type="entry name" value="CELL SURFACE A33 ANTIGEN"/>
    <property type="match status" value="1"/>
</dbReference>
<dbReference type="PROSITE" id="PS50835">
    <property type="entry name" value="IG_LIKE"/>
    <property type="match status" value="2"/>
</dbReference>
<dbReference type="Pfam" id="PF00047">
    <property type="entry name" value="ig"/>
    <property type="match status" value="1"/>
</dbReference>
<feature type="compositionally biased region" description="Basic and acidic residues" evidence="2">
    <location>
        <begin position="283"/>
        <end position="308"/>
    </location>
</feature>
<dbReference type="Pfam" id="PF07686">
    <property type="entry name" value="V-set"/>
    <property type="match status" value="1"/>
</dbReference>
<dbReference type="Ensembl" id="ENSSAUT00010057018.1">
    <property type="protein sequence ID" value="ENSSAUP00010054256.1"/>
    <property type="gene ID" value="ENSSAUG00010022370.1"/>
</dbReference>
<dbReference type="InterPro" id="IPR013783">
    <property type="entry name" value="Ig-like_fold"/>
</dbReference>
<keyword evidence="3" id="KW-0472">Membrane</keyword>
<dbReference type="InterPro" id="IPR013106">
    <property type="entry name" value="Ig_V-set"/>
</dbReference>
<keyword evidence="3" id="KW-0812">Transmembrane</keyword>
<name>A0A671XZD0_SPAAU</name>
<evidence type="ECO:0000256" key="2">
    <source>
        <dbReference type="SAM" id="MobiDB-lite"/>
    </source>
</evidence>
<evidence type="ECO:0000256" key="3">
    <source>
        <dbReference type="SAM" id="Phobius"/>
    </source>
</evidence>
<feature type="chain" id="PRO_5025631966" description="Ig-like domain-containing protein" evidence="4">
    <location>
        <begin position="25"/>
        <end position="500"/>
    </location>
</feature>
<dbReference type="InterPro" id="IPR007110">
    <property type="entry name" value="Ig-like_dom"/>
</dbReference>
<protein>
    <recommendedName>
        <fullName evidence="5">Ig-like domain-containing protein</fullName>
    </recommendedName>
</protein>
<feature type="domain" description="Ig-like" evidence="5">
    <location>
        <begin position="146"/>
        <end position="232"/>
    </location>
</feature>
<dbReference type="GeneTree" id="ENSGT00940000160248"/>
<organism evidence="6 7">
    <name type="scientific">Sparus aurata</name>
    <name type="common">Gilthead sea bream</name>
    <dbReference type="NCBI Taxonomy" id="8175"/>
    <lineage>
        <taxon>Eukaryota</taxon>
        <taxon>Metazoa</taxon>
        <taxon>Chordata</taxon>
        <taxon>Craniata</taxon>
        <taxon>Vertebrata</taxon>
        <taxon>Euteleostomi</taxon>
        <taxon>Actinopterygii</taxon>
        <taxon>Neopterygii</taxon>
        <taxon>Teleostei</taxon>
        <taxon>Neoteleostei</taxon>
        <taxon>Acanthomorphata</taxon>
        <taxon>Eupercaria</taxon>
        <taxon>Spariformes</taxon>
        <taxon>Sparidae</taxon>
        <taxon>Sparus</taxon>
    </lineage>
</organism>
<keyword evidence="1" id="KW-0393">Immunoglobulin domain</keyword>
<dbReference type="Gene3D" id="2.60.40.10">
    <property type="entry name" value="Immunoglobulins"/>
    <property type="match status" value="2"/>
</dbReference>
<evidence type="ECO:0000259" key="5">
    <source>
        <dbReference type="PROSITE" id="PS50835"/>
    </source>
</evidence>
<reference evidence="6" key="1">
    <citation type="submission" date="2021-04" db="EMBL/GenBank/DDBJ databases">
        <authorList>
            <consortium name="Wellcome Sanger Institute Data Sharing"/>
        </authorList>
    </citation>
    <scope>NUCLEOTIDE SEQUENCE [LARGE SCALE GENOMIC DNA]</scope>
</reference>
<dbReference type="InterPro" id="IPR003599">
    <property type="entry name" value="Ig_sub"/>
</dbReference>
<dbReference type="OrthoDB" id="8825892at2759"/>
<dbReference type="InterPro" id="IPR042474">
    <property type="entry name" value="A33"/>
</dbReference>
<feature type="transmembrane region" description="Helical" evidence="3">
    <location>
        <begin position="244"/>
        <end position="265"/>
    </location>
</feature>
<reference evidence="6" key="2">
    <citation type="submission" date="2025-08" db="UniProtKB">
        <authorList>
            <consortium name="Ensembl"/>
        </authorList>
    </citation>
    <scope>IDENTIFICATION</scope>
</reference>
<dbReference type="InParanoid" id="A0A671XZD0"/>
<accession>A0A671XZD0</accession>
<dbReference type="OMA" id="PTYSWKT"/>
<reference evidence="6" key="3">
    <citation type="submission" date="2025-09" db="UniProtKB">
        <authorList>
            <consortium name="Ensembl"/>
        </authorList>
    </citation>
    <scope>IDENTIFICATION</scope>
</reference>